<dbReference type="PANTHER" id="PTHR30305:SF1">
    <property type="entry name" value="HPR KINASE_PHOSPHORYLASE"/>
    <property type="match status" value="1"/>
</dbReference>
<evidence type="ECO:0000256" key="2">
    <source>
        <dbReference type="ARBA" id="ARBA00001946"/>
    </source>
</evidence>
<dbReference type="Pfam" id="PF07475">
    <property type="entry name" value="Hpr_kinase_C"/>
    <property type="match status" value="1"/>
</dbReference>
<dbReference type="Pfam" id="PF02603">
    <property type="entry name" value="Hpr_kinase_N"/>
    <property type="match status" value="1"/>
</dbReference>
<comment type="catalytic activity">
    <reaction evidence="1 14">
        <text>[HPr protein]-L-serine + ATP = [HPr protein]-O-phospho-L-serine + ADP + H(+)</text>
        <dbReference type="Rhea" id="RHEA:46600"/>
        <dbReference type="Rhea" id="RHEA-COMP:11602"/>
        <dbReference type="Rhea" id="RHEA-COMP:11603"/>
        <dbReference type="ChEBI" id="CHEBI:15378"/>
        <dbReference type="ChEBI" id="CHEBI:29999"/>
        <dbReference type="ChEBI" id="CHEBI:30616"/>
        <dbReference type="ChEBI" id="CHEBI:83421"/>
        <dbReference type="ChEBI" id="CHEBI:456216"/>
    </reaction>
</comment>
<dbReference type="InterPro" id="IPR003755">
    <property type="entry name" value="HPr(Ser)_kin/Pase"/>
</dbReference>
<dbReference type="SUPFAM" id="SSF75138">
    <property type="entry name" value="HprK N-terminal domain-like"/>
    <property type="match status" value="1"/>
</dbReference>
<evidence type="ECO:0000256" key="7">
    <source>
        <dbReference type="ARBA" id="ARBA00022723"/>
    </source>
</evidence>
<evidence type="ECO:0000256" key="1">
    <source>
        <dbReference type="ARBA" id="ARBA00001120"/>
    </source>
</evidence>
<evidence type="ECO:0000256" key="10">
    <source>
        <dbReference type="ARBA" id="ARBA00022840"/>
    </source>
</evidence>
<dbReference type="NCBIfam" id="TIGR00679">
    <property type="entry name" value="hpr-ser"/>
    <property type="match status" value="1"/>
</dbReference>
<comment type="cofactor">
    <cofactor evidence="2 14">
        <name>Mg(2+)</name>
        <dbReference type="ChEBI" id="CHEBI:18420"/>
    </cofactor>
</comment>
<dbReference type="RefSeq" id="WP_012637303.1">
    <property type="nucleotide sequence ID" value="NC_011901.1"/>
</dbReference>
<evidence type="ECO:0000256" key="6">
    <source>
        <dbReference type="ARBA" id="ARBA00022679"/>
    </source>
</evidence>
<dbReference type="KEGG" id="tgr:Tgr7_0723"/>
<comment type="caution">
    <text evidence="14">Lacks conserved residue(s) required for the propagation of feature annotation.</text>
</comment>
<dbReference type="EC" id="2.7.4.-" evidence="14"/>
<evidence type="ECO:0000256" key="3">
    <source>
        <dbReference type="ARBA" id="ARBA00006883"/>
    </source>
</evidence>
<dbReference type="InterPro" id="IPR027417">
    <property type="entry name" value="P-loop_NTPase"/>
</dbReference>
<dbReference type="Proteomes" id="UP000002383">
    <property type="component" value="Chromosome"/>
</dbReference>
<dbReference type="InterPro" id="IPR028979">
    <property type="entry name" value="Ser_kin/Pase_Hpr-like_N_sf"/>
</dbReference>
<comment type="miscellaneous">
    <text evidence="14">Both phosphorylation and phosphorolysis are carried out by the same active site and suggest a common mechanism for both reactions.</text>
</comment>
<evidence type="ECO:0000313" key="17">
    <source>
        <dbReference type="EMBL" id="ACL71815.1"/>
    </source>
</evidence>
<feature type="binding site" evidence="14">
    <location>
        <position position="165"/>
    </location>
    <ligand>
        <name>Mg(2+)</name>
        <dbReference type="ChEBI" id="CHEBI:18420"/>
    </ligand>
</feature>
<dbReference type="HOGENOM" id="CLU_052030_0_2_6"/>
<dbReference type="eggNOG" id="COG1493">
    <property type="taxonomic scope" value="Bacteria"/>
</dbReference>
<keyword evidence="18" id="KW-1185">Reference proteome</keyword>
<dbReference type="GO" id="GO:0000287">
    <property type="term" value="F:magnesium ion binding"/>
    <property type="evidence" value="ECO:0007669"/>
    <property type="project" value="UniProtKB-UniRule"/>
</dbReference>
<comment type="similarity">
    <text evidence="3 14">Belongs to the HPrK/P family.</text>
</comment>
<evidence type="ECO:0000256" key="5">
    <source>
        <dbReference type="ARBA" id="ARBA00022527"/>
    </source>
</evidence>
<evidence type="ECO:0000256" key="13">
    <source>
        <dbReference type="ARBA" id="ARBA00047657"/>
    </source>
</evidence>
<keyword evidence="12 14" id="KW-0511">Multifunctional enzyme</keyword>
<keyword evidence="5 14" id="KW-0723">Serine/threonine-protein kinase</keyword>
<evidence type="ECO:0000259" key="16">
    <source>
        <dbReference type="Pfam" id="PF07475"/>
    </source>
</evidence>
<reference evidence="17 18" key="1">
    <citation type="journal article" date="2011" name="Stand. Genomic Sci.">
        <title>Complete genome sequence of 'Thioalkalivibrio sulfidophilus' HL-EbGr7.</title>
        <authorList>
            <person name="Muyzer G."/>
            <person name="Sorokin D.Y."/>
            <person name="Mavromatis K."/>
            <person name="Lapidus A."/>
            <person name="Clum A."/>
            <person name="Ivanova N."/>
            <person name="Pati A."/>
            <person name="d'Haeseleer P."/>
            <person name="Woyke T."/>
            <person name="Kyrpides N.C."/>
        </authorList>
    </citation>
    <scope>NUCLEOTIDE SEQUENCE [LARGE SCALE GENOMIC DNA]</scope>
    <source>
        <strain evidence="17 18">HL-EbGR7</strain>
    </source>
</reference>
<feature type="active site" description="Proton acceptor; for phosphorylation activity. Proton donor; for dephosphorylation activity" evidence="14">
    <location>
        <position position="182"/>
    </location>
</feature>
<evidence type="ECO:0000256" key="12">
    <source>
        <dbReference type="ARBA" id="ARBA00023268"/>
    </source>
</evidence>
<comment type="catalytic activity">
    <reaction evidence="13 14">
        <text>[HPr protein]-O-phospho-L-serine + phosphate + H(+) = [HPr protein]-L-serine + diphosphate</text>
        <dbReference type="Rhea" id="RHEA:46604"/>
        <dbReference type="Rhea" id="RHEA-COMP:11602"/>
        <dbReference type="Rhea" id="RHEA-COMP:11603"/>
        <dbReference type="ChEBI" id="CHEBI:15378"/>
        <dbReference type="ChEBI" id="CHEBI:29999"/>
        <dbReference type="ChEBI" id="CHEBI:33019"/>
        <dbReference type="ChEBI" id="CHEBI:43474"/>
        <dbReference type="ChEBI" id="CHEBI:83421"/>
    </reaction>
</comment>
<dbReference type="EMBL" id="CP001339">
    <property type="protein sequence ID" value="ACL71815.1"/>
    <property type="molecule type" value="Genomic_DNA"/>
</dbReference>
<keyword evidence="6 14" id="KW-0808">Transferase</keyword>
<dbReference type="GO" id="GO:0004712">
    <property type="term" value="F:protein serine/threonine/tyrosine kinase activity"/>
    <property type="evidence" value="ECO:0007669"/>
    <property type="project" value="UniProtKB-UniRule"/>
</dbReference>
<dbReference type="OrthoDB" id="9778803at2"/>
<dbReference type="HAMAP" id="MF_01249">
    <property type="entry name" value="HPr_kinase"/>
    <property type="match status" value="1"/>
</dbReference>
<dbReference type="GO" id="GO:0000155">
    <property type="term" value="F:phosphorelay sensor kinase activity"/>
    <property type="evidence" value="ECO:0007669"/>
    <property type="project" value="InterPro"/>
</dbReference>
<evidence type="ECO:0000256" key="8">
    <source>
        <dbReference type="ARBA" id="ARBA00022741"/>
    </source>
</evidence>
<dbReference type="GO" id="GO:0004674">
    <property type="term" value="F:protein serine/threonine kinase activity"/>
    <property type="evidence" value="ECO:0007669"/>
    <property type="project" value="UniProtKB-KW"/>
</dbReference>
<feature type="domain" description="HPr(Ser) kinase/phosphorylase N-terminal" evidence="15">
    <location>
        <begin position="6"/>
        <end position="131"/>
    </location>
</feature>
<evidence type="ECO:0000256" key="14">
    <source>
        <dbReference type="HAMAP-Rule" id="MF_01249"/>
    </source>
</evidence>
<evidence type="ECO:0000256" key="9">
    <source>
        <dbReference type="ARBA" id="ARBA00022777"/>
    </source>
</evidence>
<feature type="active site" evidence="14">
    <location>
        <position position="143"/>
    </location>
</feature>
<dbReference type="Gene3D" id="3.40.1390.20">
    <property type="entry name" value="HprK N-terminal domain-like"/>
    <property type="match status" value="1"/>
</dbReference>
<dbReference type="InterPro" id="IPR011126">
    <property type="entry name" value="Hpr_kin/Pase_Hpr_N"/>
</dbReference>
<evidence type="ECO:0000256" key="11">
    <source>
        <dbReference type="ARBA" id="ARBA00022842"/>
    </source>
</evidence>
<organism evidence="17 18">
    <name type="scientific">Thioalkalivibrio sulfidiphilus (strain HL-EbGR7)</name>
    <dbReference type="NCBI Taxonomy" id="396588"/>
    <lineage>
        <taxon>Bacteria</taxon>
        <taxon>Pseudomonadati</taxon>
        <taxon>Pseudomonadota</taxon>
        <taxon>Gammaproteobacteria</taxon>
        <taxon>Chromatiales</taxon>
        <taxon>Ectothiorhodospiraceae</taxon>
        <taxon>Thioalkalivibrio</taxon>
    </lineage>
</organism>
<dbReference type="InterPro" id="IPR011104">
    <property type="entry name" value="Hpr_kin/Pase_C"/>
</dbReference>
<dbReference type="PANTHER" id="PTHR30305">
    <property type="entry name" value="PROTEIN YJDM-RELATED"/>
    <property type="match status" value="1"/>
</dbReference>
<dbReference type="GO" id="GO:0005524">
    <property type="term" value="F:ATP binding"/>
    <property type="evidence" value="ECO:0007669"/>
    <property type="project" value="UniProtKB-UniRule"/>
</dbReference>
<dbReference type="SUPFAM" id="SSF53795">
    <property type="entry name" value="PEP carboxykinase-like"/>
    <property type="match status" value="1"/>
</dbReference>
<name>B8GMI3_THISH</name>
<keyword evidence="9 14" id="KW-0418">Kinase</keyword>
<evidence type="ECO:0000313" key="18">
    <source>
        <dbReference type="Proteomes" id="UP000002383"/>
    </source>
</evidence>
<comment type="domain">
    <text evidence="14">The Walker A ATP-binding motif also binds Pi and PPi.</text>
</comment>
<dbReference type="AlphaFoldDB" id="B8GMI3"/>
<comment type="subunit">
    <text evidence="4 14">Homohexamer.</text>
</comment>
<feature type="region of interest" description="Important for the catalytic mechanism of both phosphorylation and dephosphorylation" evidence="14">
    <location>
        <begin position="206"/>
        <end position="215"/>
    </location>
</feature>
<evidence type="ECO:0000259" key="15">
    <source>
        <dbReference type="Pfam" id="PF02603"/>
    </source>
</evidence>
<dbReference type="CDD" id="cd01918">
    <property type="entry name" value="HprK_C"/>
    <property type="match status" value="1"/>
</dbReference>
<proteinExistence type="inferred from homology"/>
<dbReference type="FunFam" id="3.40.50.300:FF:000174">
    <property type="entry name" value="HPr kinase/phosphorylase"/>
    <property type="match status" value="1"/>
</dbReference>
<sequence length="315" mass="34732">MSDWLSVRSLVEAMDERLGLQWVAGLRGSERRLSRHPSADAAPSLVGHLNLIHPNQIQVLGNEEMHYLLGLRKNSQRDLVEQITDGHAAMIIVTDALEPPLALQAQAETRNVALLRTPLPGHELINILRYFFSNKLAETITVHGVFLEVLGIGLLLTGNSSVGKSELALELITRGHRLVADDAPEFARITPDTLRGACPAVLQDFLEVRGLGVLNIRSMYGDSAIKDSKYLKLIIRLFDLGNGEEQELDRLHGGRQSRTILGLEIPVISLPVAPGRNLAVMVEAAVRNHLLRTKGYYAGDDLSERQRRAMGDSET</sequence>
<keyword evidence="10 14" id="KW-0067">ATP-binding</keyword>
<dbReference type="Gene3D" id="3.40.50.300">
    <property type="entry name" value="P-loop containing nucleotide triphosphate hydrolases"/>
    <property type="match status" value="1"/>
</dbReference>
<feature type="domain" description="HPr kinase/phosphorylase C-terminal" evidence="16">
    <location>
        <begin position="135"/>
        <end position="305"/>
    </location>
</feature>
<feature type="active site" evidence="14">
    <location>
        <position position="250"/>
    </location>
</feature>
<keyword evidence="8 14" id="KW-0547">Nucleotide-binding</keyword>
<dbReference type="GO" id="GO:0006109">
    <property type="term" value="P:regulation of carbohydrate metabolic process"/>
    <property type="evidence" value="ECO:0007669"/>
    <property type="project" value="UniProtKB-UniRule"/>
</dbReference>
<feature type="active site" evidence="14">
    <location>
        <position position="164"/>
    </location>
</feature>
<keyword evidence="7 14" id="KW-0479">Metal-binding</keyword>
<comment type="function">
    <text evidence="14">Catalyzes the ATP- as well as the pyrophosphate-dependent phosphorylation of a specific serine residue in HPr, a phosphocarrier protein of the phosphoenolpyruvate-dependent sugar phosphotransferase system (PTS). HprK/P also catalyzes the pyrophosphate-producing, inorganic phosphate-dependent dephosphorylation (phosphorolysis) of seryl-phosphorylated HPr (P-Ser-HPr).</text>
</comment>
<dbReference type="EC" id="2.7.11.-" evidence="14"/>
<protein>
    <recommendedName>
        <fullName evidence="14">HPr kinase/phosphorylase</fullName>
        <shortName evidence="14">HPrK/P</shortName>
        <ecNumber evidence="14">2.7.11.-</ecNumber>
        <ecNumber evidence="14">2.7.4.-</ecNumber>
    </recommendedName>
    <alternativeName>
        <fullName evidence="14">HPr(Ser) kinase/phosphorylase</fullName>
    </alternativeName>
</protein>
<accession>B8GMI3</accession>
<dbReference type="STRING" id="396588.Tgr7_0723"/>
<feature type="binding site" evidence="14">
    <location>
        <position position="207"/>
    </location>
    <ligand>
        <name>Mg(2+)</name>
        <dbReference type="ChEBI" id="CHEBI:18420"/>
    </ligand>
</feature>
<gene>
    <name evidence="14" type="primary">hprK</name>
    <name evidence="17" type="ordered locus">Tgr7_0723</name>
</gene>
<keyword evidence="11 14" id="KW-0460">Magnesium</keyword>
<evidence type="ECO:0000256" key="4">
    <source>
        <dbReference type="ARBA" id="ARBA00011643"/>
    </source>
</evidence>
<feature type="region of interest" description="Important for the catalytic mechanism of dephosphorylation" evidence="14">
    <location>
        <begin position="271"/>
        <end position="276"/>
    </location>
</feature>